<dbReference type="Pfam" id="PF00072">
    <property type="entry name" value="Response_reg"/>
    <property type="match status" value="1"/>
</dbReference>
<dbReference type="InterPro" id="IPR039420">
    <property type="entry name" value="WalR-like"/>
</dbReference>
<dbReference type="PANTHER" id="PTHR48111">
    <property type="entry name" value="REGULATOR OF RPOS"/>
    <property type="match status" value="1"/>
</dbReference>
<dbReference type="EMBL" id="JAUSQZ010000001">
    <property type="protein sequence ID" value="MDP9824631.1"/>
    <property type="molecule type" value="Genomic_DNA"/>
</dbReference>
<dbReference type="Gene3D" id="6.10.250.690">
    <property type="match status" value="1"/>
</dbReference>
<dbReference type="InterPro" id="IPR016032">
    <property type="entry name" value="Sig_transdc_resp-reg_C-effctor"/>
</dbReference>
<comment type="caution">
    <text evidence="8">The sequence shown here is derived from an EMBL/GenBank/DDBJ whole genome shotgun (WGS) entry which is preliminary data.</text>
</comment>
<comment type="caution">
    <text evidence="4">Lacks conserved residue(s) required for the propagation of feature annotation.</text>
</comment>
<feature type="DNA-binding region" description="OmpR/PhoB-type" evidence="5">
    <location>
        <begin position="132"/>
        <end position="225"/>
    </location>
</feature>
<keyword evidence="3" id="KW-0804">Transcription</keyword>
<evidence type="ECO:0000256" key="2">
    <source>
        <dbReference type="ARBA" id="ARBA00023125"/>
    </source>
</evidence>
<dbReference type="SUPFAM" id="SSF52172">
    <property type="entry name" value="CheY-like"/>
    <property type="match status" value="1"/>
</dbReference>
<dbReference type="SMART" id="SM00862">
    <property type="entry name" value="Trans_reg_C"/>
    <property type="match status" value="1"/>
</dbReference>
<name>A0ABT9NW31_9ACTN</name>
<evidence type="ECO:0000313" key="9">
    <source>
        <dbReference type="Proteomes" id="UP001235712"/>
    </source>
</evidence>
<dbReference type="PANTHER" id="PTHR48111:SF67">
    <property type="entry name" value="TRANSCRIPTIONAL REGULATORY PROTEIN TCTD"/>
    <property type="match status" value="1"/>
</dbReference>
<gene>
    <name evidence="8" type="ORF">J2S57_000380</name>
</gene>
<dbReference type="RefSeq" id="WP_307237560.1">
    <property type="nucleotide sequence ID" value="NZ_JAUSQZ010000001.1"/>
</dbReference>
<dbReference type="Gene3D" id="3.40.50.2300">
    <property type="match status" value="1"/>
</dbReference>
<evidence type="ECO:0000256" key="3">
    <source>
        <dbReference type="ARBA" id="ARBA00023163"/>
    </source>
</evidence>
<dbReference type="PROSITE" id="PS50110">
    <property type="entry name" value="RESPONSE_REGULATORY"/>
    <property type="match status" value="1"/>
</dbReference>
<dbReference type="CDD" id="cd00383">
    <property type="entry name" value="trans_reg_C"/>
    <property type="match status" value="1"/>
</dbReference>
<dbReference type="SMART" id="SM00448">
    <property type="entry name" value="REC"/>
    <property type="match status" value="1"/>
</dbReference>
<protein>
    <submittedName>
        <fullName evidence="8">Two-component system response regulator QseB</fullName>
    </submittedName>
</protein>
<evidence type="ECO:0000256" key="4">
    <source>
        <dbReference type="PROSITE-ProRule" id="PRU00169"/>
    </source>
</evidence>
<dbReference type="InterPro" id="IPR001867">
    <property type="entry name" value="OmpR/PhoB-type_DNA-bd"/>
</dbReference>
<dbReference type="Proteomes" id="UP001235712">
    <property type="component" value="Unassembled WGS sequence"/>
</dbReference>
<dbReference type="PROSITE" id="PS51755">
    <property type="entry name" value="OMPR_PHOB"/>
    <property type="match status" value="1"/>
</dbReference>
<keyword evidence="2 5" id="KW-0238">DNA-binding</keyword>
<feature type="domain" description="OmpR/PhoB-type" evidence="7">
    <location>
        <begin position="132"/>
        <end position="225"/>
    </location>
</feature>
<dbReference type="InterPro" id="IPR036388">
    <property type="entry name" value="WH-like_DNA-bd_sf"/>
</dbReference>
<reference evidence="8 9" key="1">
    <citation type="submission" date="2023-07" db="EMBL/GenBank/DDBJ databases">
        <title>Sequencing the genomes of 1000 actinobacteria strains.</title>
        <authorList>
            <person name="Klenk H.-P."/>
        </authorList>
    </citation>
    <scope>NUCLEOTIDE SEQUENCE [LARGE SCALE GENOMIC DNA]</scope>
    <source>
        <strain evidence="8 9">DSM 44388</strain>
    </source>
</reference>
<dbReference type="Pfam" id="PF00486">
    <property type="entry name" value="Trans_reg_C"/>
    <property type="match status" value="1"/>
</dbReference>
<keyword evidence="9" id="KW-1185">Reference proteome</keyword>
<feature type="domain" description="Response regulatory" evidence="6">
    <location>
        <begin position="11"/>
        <end position="125"/>
    </location>
</feature>
<evidence type="ECO:0000256" key="1">
    <source>
        <dbReference type="ARBA" id="ARBA00023015"/>
    </source>
</evidence>
<dbReference type="SUPFAM" id="SSF46894">
    <property type="entry name" value="C-terminal effector domain of the bipartite response regulators"/>
    <property type="match status" value="1"/>
</dbReference>
<dbReference type="InterPro" id="IPR011006">
    <property type="entry name" value="CheY-like_superfamily"/>
</dbReference>
<sequence length="226" mass="25252">MASTERRRPVRLLLAEGQTEPLSCLIPVLRHEGYLVDHVRDGQTALHRALTREYDVLVLSRSLPVVGGVDLVRRLRAQAVTGRALLLAPGRTTTELVEALDAGADDYLPWPVEFGELTARLRALCRRPAELARELRIGEGRLDLGSRTAVLPAGGRIQLSDREFHLIRILADRPASVHPREELARRVFEDATSASLVATYVYYLRRKLGRTAVRTVHKLGYQLGEL</sequence>
<evidence type="ECO:0000259" key="6">
    <source>
        <dbReference type="PROSITE" id="PS50110"/>
    </source>
</evidence>
<evidence type="ECO:0000256" key="5">
    <source>
        <dbReference type="PROSITE-ProRule" id="PRU01091"/>
    </source>
</evidence>
<dbReference type="Gene3D" id="1.10.10.10">
    <property type="entry name" value="Winged helix-like DNA-binding domain superfamily/Winged helix DNA-binding domain"/>
    <property type="match status" value="1"/>
</dbReference>
<accession>A0ABT9NW31</accession>
<keyword evidence="1" id="KW-0805">Transcription regulation</keyword>
<evidence type="ECO:0000313" key="8">
    <source>
        <dbReference type="EMBL" id="MDP9824631.1"/>
    </source>
</evidence>
<proteinExistence type="predicted"/>
<dbReference type="InterPro" id="IPR001789">
    <property type="entry name" value="Sig_transdc_resp-reg_receiver"/>
</dbReference>
<organism evidence="8 9">
    <name type="scientific">Kineosporia succinea</name>
    <dbReference type="NCBI Taxonomy" id="84632"/>
    <lineage>
        <taxon>Bacteria</taxon>
        <taxon>Bacillati</taxon>
        <taxon>Actinomycetota</taxon>
        <taxon>Actinomycetes</taxon>
        <taxon>Kineosporiales</taxon>
        <taxon>Kineosporiaceae</taxon>
        <taxon>Kineosporia</taxon>
    </lineage>
</organism>
<evidence type="ECO:0000259" key="7">
    <source>
        <dbReference type="PROSITE" id="PS51755"/>
    </source>
</evidence>